<evidence type="ECO:0000256" key="6">
    <source>
        <dbReference type="ARBA" id="ARBA00024536"/>
    </source>
</evidence>
<keyword evidence="2 7" id="KW-0408">Iron</keyword>
<comment type="catalytic activity">
    <reaction evidence="7">
        <text>heme b + 2 H(+) = protoporphyrin IX + Fe(2+)</text>
        <dbReference type="Rhea" id="RHEA:22584"/>
        <dbReference type="ChEBI" id="CHEBI:15378"/>
        <dbReference type="ChEBI" id="CHEBI:29033"/>
        <dbReference type="ChEBI" id="CHEBI:57306"/>
        <dbReference type="ChEBI" id="CHEBI:60344"/>
        <dbReference type="EC" id="4.98.1.1"/>
    </reaction>
</comment>
<dbReference type="Proteomes" id="UP000576082">
    <property type="component" value="Unassembled WGS sequence"/>
</dbReference>
<evidence type="ECO:0000256" key="5">
    <source>
        <dbReference type="ARBA" id="ARBA00023244"/>
    </source>
</evidence>
<dbReference type="AlphaFoldDB" id="A0A7X9XCT6"/>
<sequence>MKKGVLLVNLGTPDSNNTGDVRKYLREFLMDERVIDIPFYKRWPLVNLIIAPFRAPKSAKEYKKVWTENGSPLLFYGIECKKLLQEKLGEGYHVALGMRYQNPSIESALNELKKQDISEIVVVPLFPQYASATTGSVAQKVMELTRNWQVIPDVSYVQHYHRHPLYIKTFADIGNKYLRSHDYDHVIFSFHGLPERQIIKADINTCCKLRGEGGTCNRKGYRKNTFCYRSACFETADLIAKELGLPDDKYSVCFQSRLGKDPWIQPYTEDTIIDLTKKGKKSVLAFSPAFVADCLETTVEVGEEYKEIFEENGGEHWQLVESLNDHPMWIKCLEDLVKGNEAHVPELFD</sequence>
<dbReference type="NCBIfam" id="TIGR00109">
    <property type="entry name" value="hemH"/>
    <property type="match status" value="1"/>
</dbReference>
<comment type="catalytic activity">
    <reaction evidence="6">
        <text>Fe-coproporphyrin III + 2 H(+) = coproporphyrin III + Fe(2+)</text>
        <dbReference type="Rhea" id="RHEA:49572"/>
        <dbReference type="ChEBI" id="CHEBI:15378"/>
        <dbReference type="ChEBI" id="CHEBI:29033"/>
        <dbReference type="ChEBI" id="CHEBI:68438"/>
        <dbReference type="ChEBI" id="CHEBI:131725"/>
        <dbReference type="EC" id="4.99.1.9"/>
    </reaction>
    <physiologicalReaction direction="right-to-left" evidence="6">
        <dbReference type="Rhea" id="RHEA:49574"/>
    </physiologicalReaction>
</comment>
<comment type="function">
    <text evidence="7">Catalyzes the ferrous insertion into protoporphyrin IX.</text>
</comment>
<dbReference type="Pfam" id="PF00762">
    <property type="entry name" value="Ferrochelatase"/>
    <property type="match status" value="1"/>
</dbReference>
<comment type="similarity">
    <text evidence="1 7 8">Belongs to the ferrochelatase family.</text>
</comment>
<evidence type="ECO:0000256" key="2">
    <source>
        <dbReference type="ARBA" id="ARBA00023004"/>
    </source>
</evidence>
<keyword evidence="3 7" id="KW-0350">Heme biosynthesis</keyword>
<feature type="binding site" evidence="7">
    <location>
        <position position="191"/>
    </location>
    <ligand>
        <name>Fe(2+)</name>
        <dbReference type="ChEBI" id="CHEBI:29033"/>
    </ligand>
</feature>
<dbReference type="GO" id="GO:0004325">
    <property type="term" value="F:ferrochelatase activity"/>
    <property type="evidence" value="ECO:0007669"/>
    <property type="project" value="UniProtKB-UniRule"/>
</dbReference>
<dbReference type="HAMAP" id="MF_00323">
    <property type="entry name" value="Ferrochelatase"/>
    <property type="match status" value="1"/>
</dbReference>
<evidence type="ECO:0000256" key="4">
    <source>
        <dbReference type="ARBA" id="ARBA00023239"/>
    </source>
</evidence>
<dbReference type="PANTHER" id="PTHR11108:SF1">
    <property type="entry name" value="FERROCHELATASE, MITOCHONDRIAL"/>
    <property type="match status" value="1"/>
</dbReference>
<keyword evidence="10" id="KW-1185">Reference proteome</keyword>
<dbReference type="SUPFAM" id="SSF53800">
    <property type="entry name" value="Chelatase"/>
    <property type="match status" value="1"/>
</dbReference>
<evidence type="ECO:0000313" key="9">
    <source>
        <dbReference type="EMBL" id="NME72070.1"/>
    </source>
</evidence>
<comment type="subcellular location">
    <subcellularLocation>
        <location evidence="7">Cytoplasm</location>
    </subcellularLocation>
</comment>
<dbReference type="UniPathway" id="UPA00252">
    <property type="reaction ID" value="UER00325"/>
</dbReference>
<gene>
    <name evidence="7 9" type="primary">hemH</name>
    <name evidence="9" type="ORF">HHU12_29175</name>
</gene>
<organism evidence="9 10">
    <name type="scientific">Flammeovirga aprica JL-4</name>
    <dbReference type="NCBI Taxonomy" id="694437"/>
    <lineage>
        <taxon>Bacteria</taxon>
        <taxon>Pseudomonadati</taxon>
        <taxon>Bacteroidota</taxon>
        <taxon>Cytophagia</taxon>
        <taxon>Cytophagales</taxon>
        <taxon>Flammeovirgaceae</taxon>
        <taxon>Flammeovirga</taxon>
    </lineage>
</organism>
<keyword evidence="7" id="KW-0963">Cytoplasm</keyword>
<evidence type="ECO:0000313" key="10">
    <source>
        <dbReference type="Proteomes" id="UP000576082"/>
    </source>
</evidence>
<dbReference type="CDD" id="cd00419">
    <property type="entry name" value="Ferrochelatase_C"/>
    <property type="match status" value="1"/>
</dbReference>
<keyword evidence="4 7" id="KW-0456">Lyase</keyword>
<dbReference type="RefSeq" id="WP_169660264.1">
    <property type="nucleotide sequence ID" value="NZ_JABANE010000131.1"/>
</dbReference>
<feature type="binding site" evidence="7">
    <location>
        <position position="296"/>
    </location>
    <ligand>
        <name>Fe(2+)</name>
        <dbReference type="ChEBI" id="CHEBI:29033"/>
    </ligand>
</feature>
<dbReference type="Gene3D" id="3.40.50.1400">
    <property type="match status" value="3"/>
</dbReference>
<comment type="pathway">
    <text evidence="7">Porphyrin-containing compound metabolism; protoheme biosynthesis; protoheme from protoporphyrin-IX: step 1/1.</text>
</comment>
<accession>A0A7X9XCT6</accession>
<comment type="caution">
    <text evidence="9">The sequence shown here is derived from an EMBL/GenBank/DDBJ whole genome shotgun (WGS) entry which is preliminary data.</text>
</comment>
<evidence type="ECO:0000256" key="3">
    <source>
        <dbReference type="ARBA" id="ARBA00023133"/>
    </source>
</evidence>
<evidence type="ECO:0000256" key="8">
    <source>
        <dbReference type="RuleBase" id="RU004185"/>
    </source>
</evidence>
<dbReference type="InterPro" id="IPR033644">
    <property type="entry name" value="Ferrochelatase_C"/>
</dbReference>
<dbReference type="GO" id="GO:0006783">
    <property type="term" value="P:heme biosynthetic process"/>
    <property type="evidence" value="ECO:0007669"/>
    <property type="project" value="UniProtKB-UniRule"/>
</dbReference>
<keyword evidence="5 7" id="KW-0627">Porphyrin biosynthesis</keyword>
<dbReference type="GO" id="GO:0005737">
    <property type="term" value="C:cytoplasm"/>
    <property type="evidence" value="ECO:0007669"/>
    <property type="project" value="UniProtKB-SubCell"/>
</dbReference>
<evidence type="ECO:0000256" key="7">
    <source>
        <dbReference type="HAMAP-Rule" id="MF_00323"/>
    </source>
</evidence>
<dbReference type="EMBL" id="JABANE010000131">
    <property type="protein sequence ID" value="NME72070.1"/>
    <property type="molecule type" value="Genomic_DNA"/>
</dbReference>
<dbReference type="InterPro" id="IPR033659">
    <property type="entry name" value="Ferrochelatase_N"/>
</dbReference>
<proteinExistence type="inferred from homology"/>
<dbReference type="GO" id="GO:0046872">
    <property type="term" value="F:metal ion binding"/>
    <property type="evidence" value="ECO:0007669"/>
    <property type="project" value="UniProtKB-KW"/>
</dbReference>
<evidence type="ECO:0000256" key="1">
    <source>
        <dbReference type="ARBA" id="ARBA00007718"/>
    </source>
</evidence>
<dbReference type="InterPro" id="IPR001015">
    <property type="entry name" value="Ferrochelatase"/>
</dbReference>
<keyword evidence="7" id="KW-0479">Metal-binding</keyword>
<dbReference type="CDD" id="cd03411">
    <property type="entry name" value="Ferrochelatase_N"/>
    <property type="match status" value="1"/>
</dbReference>
<protein>
    <recommendedName>
        <fullName evidence="7">Ferrochelatase</fullName>
        <ecNumber evidence="7">4.98.1.1</ecNumber>
    </recommendedName>
    <alternativeName>
        <fullName evidence="7">Heme synthase</fullName>
    </alternativeName>
    <alternativeName>
        <fullName evidence="7">Protoheme ferro-lyase</fullName>
    </alternativeName>
</protein>
<dbReference type="PANTHER" id="PTHR11108">
    <property type="entry name" value="FERROCHELATASE"/>
    <property type="match status" value="1"/>
</dbReference>
<name>A0A7X9XCT6_9BACT</name>
<reference evidence="9 10" key="1">
    <citation type="submission" date="2020-04" db="EMBL/GenBank/DDBJ databases">
        <title>Flammeovirga sp. SR4, a novel species isolated from seawater.</title>
        <authorList>
            <person name="Wang X."/>
        </authorList>
    </citation>
    <scope>NUCLEOTIDE SEQUENCE [LARGE SCALE GENOMIC DNA]</scope>
    <source>
        <strain evidence="9 10">ATCC 23126</strain>
    </source>
</reference>
<dbReference type="EC" id="4.98.1.1" evidence="7"/>